<keyword evidence="3" id="KW-0813">Transport</keyword>
<evidence type="ECO:0000256" key="6">
    <source>
        <dbReference type="ARBA" id="ARBA00022989"/>
    </source>
</evidence>
<dbReference type="AlphaFoldDB" id="A0A229VXK8"/>
<reference evidence="9 10" key="1">
    <citation type="submission" date="2017-05" db="EMBL/GenBank/DDBJ databases">
        <title>Bifidobacterium vansinderenii sp. nov.</title>
        <authorList>
            <person name="Lugli G.A."/>
            <person name="Duranti S."/>
            <person name="Mangifesta M."/>
        </authorList>
    </citation>
    <scope>NUCLEOTIDE SEQUENCE [LARGE SCALE GENOMIC DNA]</scope>
    <source>
        <strain evidence="9 10">Tam10B</strain>
    </source>
</reference>
<dbReference type="GO" id="GO:0005886">
    <property type="term" value="C:plasma membrane"/>
    <property type="evidence" value="ECO:0007669"/>
    <property type="project" value="UniProtKB-SubCell"/>
</dbReference>
<gene>
    <name evidence="9" type="ORF">Tam10B_1450</name>
</gene>
<evidence type="ECO:0000313" key="10">
    <source>
        <dbReference type="Proteomes" id="UP000215433"/>
    </source>
</evidence>
<feature type="transmembrane region" description="Helical" evidence="8">
    <location>
        <begin position="55"/>
        <end position="73"/>
    </location>
</feature>
<comment type="subcellular location">
    <subcellularLocation>
        <location evidence="1">Cell membrane</location>
        <topology evidence="1">Multi-pass membrane protein</topology>
    </subcellularLocation>
</comment>
<dbReference type="PANTHER" id="PTHR34295:SF4">
    <property type="entry name" value="BIOTIN TRANSPORTER BIOY-RELATED"/>
    <property type="match status" value="1"/>
</dbReference>
<dbReference type="InterPro" id="IPR003784">
    <property type="entry name" value="BioY"/>
</dbReference>
<keyword evidence="6 8" id="KW-1133">Transmembrane helix</keyword>
<feature type="transmembrane region" description="Helical" evidence="8">
    <location>
        <begin position="144"/>
        <end position="166"/>
    </location>
</feature>
<evidence type="ECO:0000256" key="8">
    <source>
        <dbReference type="SAM" id="Phobius"/>
    </source>
</evidence>
<keyword evidence="5 8" id="KW-0812">Transmembrane</keyword>
<protein>
    <submittedName>
        <fullName evidence="9">Biotin biosynthesis protein BioY</fullName>
    </submittedName>
</protein>
<evidence type="ECO:0000256" key="7">
    <source>
        <dbReference type="ARBA" id="ARBA00023136"/>
    </source>
</evidence>
<proteinExistence type="inferred from homology"/>
<keyword evidence="4" id="KW-1003">Cell membrane</keyword>
<dbReference type="GO" id="GO:0015225">
    <property type="term" value="F:biotin transmembrane transporter activity"/>
    <property type="evidence" value="ECO:0007669"/>
    <property type="project" value="InterPro"/>
</dbReference>
<feature type="transmembrane region" description="Helical" evidence="8">
    <location>
        <begin position="186"/>
        <end position="203"/>
    </location>
</feature>
<feature type="transmembrane region" description="Helical" evidence="8">
    <location>
        <begin position="80"/>
        <end position="98"/>
    </location>
</feature>
<keyword evidence="10" id="KW-1185">Reference proteome</keyword>
<evidence type="ECO:0000256" key="3">
    <source>
        <dbReference type="ARBA" id="ARBA00022448"/>
    </source>
</evidence>
<evidence type="ECO:0000256" key="1">
    <source>
        <dbReference type="ARBA" id="ARBA00004651"/>
    </source>
</evidence>
<dbReference type="Gene3D" id="1.10.1760.20">
    <property type="match status" value="1"/>
</dbReference>
<feature type="transmembrane region" description="Helical" evidence="8">
    <location>
        <begin position="104"/>
        <end position="124"/>
    </location>
</feature>
<evidence type="ECO:0000256" key="2">
    <source>
        <dbReference type="ARBA" id="ARBA00010692"/>
    </source>
</evidence>
<organism evidence="9 10">
    <name type="scientific">Bifidobacterium vansinderenii</name>
    <dbReference type="NCBI Taxonomy" id="1984871"/>
    <lineage>
        <taxon>Bacteria</taxon>
        <taxon>Bacillati</taxon>
        <taxon>Actinomycetota</taxon>
        <taxon>Actinomycetes</taxon>
        <taxon>Bifidobacteriales</taxon>
        <taxon>Bifidobacteriaceae</taxon>
        <taxon>Bifidobacterium</taxon>
    </lineage>
</organism>
<evidence type="ECO:0000313" key="9">
    <source>
        <dbReference type="EMBL" id="OXN00347.1"/>
    </source>
</evidence>
<comment type="similarity">
    <text evidence="2">Belongs to the BioY family.</text>
</comment>
<evidence type="ECO:0000256" key="5">
    <source>
        <dbReference type="ARBA" id="ARBA00022692"/>
    </source>
</evidence>
<sequence length="205" mass="20481">MNAQHRNQTLGTVSRTADTTHARRLLVSAGKALLFAGLMWASAAAGEIPVPGTPVPITLQTFVVMLAALTLTWREAGSSVAMYLAAGAAGMPVFAGGASTAALFGPSAGFLIGFLPGVIVAAMLRGKARTGSAGQRALTALRYFGASLAGCVVVVYAFGFVIQSALTGAPLGAVALASMGFVAGDLVKAAVASLACAGFSGLIHR</sequence>
<evidence type="ECO:0000256" key="4">
    <source>
        <dbReference type="ARBA" id="ARBA00022475"/>
    </source>
</evidence>
<dbReference type="Pfam" id="PF02632">
    <property type="entry name" value="BioY"/>
    <property type="match status" value="1"/>
</dbReference>
<keyword evidence="7 8" id="KW-0472">Membrane</keyword>
<dbReference type="OrthoDB" id="9803495at2"/>
<dbReference type="EMBL" id="NEWD01000018">
    <property type="protein sequence ID" value="OXN00347.1"/>
    <property type="molecule type" value="Genomic_DNA"/>
</dbReference>
<comment type="caution">
    <text evidence="9">The sequence shown here is derived from an EMBL/GenBank/DDBJ whole genome shotgun (WGS) entry which is preliminary data.</text>
</comment>
<dbReference type="PANTHER" id="PTHR34295">
    <property type="entry name" value="BIOTIN TRANSPORTER BIOY"/>
    <property type="match status" value="1"/>
</dbReference>
<feature type="transmembrane region" description="Helical" evidence="8">
    <location>
        <begin position="25"/>
        <end position="43"/>
    </location>
</feature>
<dbReference type="RefSeq" id="WP_093960598.1">
    <property type="nucleotide sequence ID" value="NZ_NEWD01000018.1"/>
</dbReference>
<name>A0A229VXK8_9BIFI</name>
<accession>A0A229VXK8</accession>
<dbReference type="Proteomes" id="UP000215433">
    <property type="component" value="Unassembled WGS sequence"/>
</dbReference>